<organism evidence="1 2">
    <name type="scientific">Brassica cretica</name>
    <name type="common">Mustard</name>
    <dbReference type="NCBI Taxonomy" id="69181"/>
    <lineage>
        <taxon>Eukaryota</taxon>
        <taxon>Viridiplantae</taxon>
        <taxon>Streptophyta</taxon>
        <taxon>Embryophyta</taxon>
        <taxon>Tracheophyta</taxon>
        <taxon>Spermatophyta</taxon>
        <taxon>Magnoliopsida</taxon>
        <taxon>eudicotyledons</taxon>
        <taxon>Gunneridae</taxon>
        <taxon>Pentapetalae</taxon>
        <taxon>rosids</taxon>
        <taxon>malvids</taxon>
        <taxon>Brassicales</taxon>
        <taxon>Brassicaceae</taxon>
        <taxon>Brassiceae</taxon>
        <taxon>Brassica</taxon>
    </lineage>
</organism>
<evidence type="ECO:0000313" key="1">
    <source>
        <dbReference type="EMBL" id="KAF3556694.1"/>
    </source>
</evidence>
<accession>A0A8S9QUX9</accession>
<evidence type="ECO:0000313" key="2">
    <source>
        <dbReference type="Proteomes" id="UP000712600"/>
    </source>
</evidence>
<dbReference type="Proteomes" id="UP000712600">
    <property type="component" value="Unassembled WGS sequence"/>
</dbReference>
<proteinExistence type="predicted"/>
<protein>
    <submittedName>
        <fullName evidence="1">Uncharacterized protein</fullName>
    </submittedName>
</protein>
<sequence>MSSSFYVVSLKNIHNLCFATFSFLLLRVLLVGTLSSSLGSSPSSEGVLTGSGRYFKGLGLGLSALSRARSIFGICTRIFTTLQDVVDSVGIVDRCSEVPVDQFGMVETDTYPNQPRASSSMAIGPQASQARSLSSHRARTQLGRHVATEREPKLSHYIATERAHGSDQGLQTPEHLSSDLLHYTDDPPGHAGLHSYLVQVSKSQPSLASQYRSMSGMAYRSMSGEGCWATEGECCRSTVVSEYRSTELVSGSTVVEQHRATHKYCCRSMRNALPCGSNVPNLQDQKVLIDNPIGISIDTPFAPSIDYSSDIDRRALVKLYARVK</sequence>
<gene>
    <name evidence="1" type="ORF">F2Q69_00012846</name>
</gene>
<reference evidence="1" key="1">
    <citation type="submission" date="2019-12" db="EMBL/GenBank/DDBJ databases">
        <title>Genome sequencing and annotation of Brassica cretica.</title>
        <authorList>
            <person name="Studholme D.J."/>
            <person name="Sarris P."/>
        </authorList>
    </citation>
    <scope>NUCLEOTIDE SEQUENCE</scope>
    <source>
        <strain evidence="1">PFS-109/04</strain>
        <tissue evidence="1">Leaf</tissue>
    </source>
</reference>
<name>A0A8S9QUX9_BRACR</name>
<dbReference type="AlphaFoldDB" id="A0A8S9QUX9"/>
<comment type="caution">
    <text evidence="1">The sequence shown here is derived from an EMBL/GenBank/DDBJ whole genome shotgun (WGS) entry which is preliminary data.</text>
</comment>
<dbReference type="EMBL" id="QGKX02000996">
    <property type="protein sequence ID" value="KAF3556694.1"/>
    <property type="molecule type" value="Genomic_DNA"/>
</dbReference>